<dbReference type="InterPro" id="IPR001851">
    <property type="entry name" value="ABC_transp_permease"/>
</dbReference>
<name>A0A4R1K982_9BACT</name>
<dbReference type="GO" id="GO:0005886">
    <property type="term" value="C:plasma membrane"/>
    <property type="evidence" value="ECO:0007669"/>
    <property type="project" value="UniProtKB-SubCell"/>
</dbReference>
<dbReference type="GO" id="GO:0042941">
    <property type="term" value="P:D-alanine transmembrane transport"/>
    <property type="evidence" value="ECO:0007669"/>
    <property type="project" value="TreeGrafter"/>
</dbReference>
<feature type="transmembrane region" description="Helical" evidence="10">
    <location>
        <begin position="12"/>
        <end position="30"/>
    </location>
</feature>
<keyword evidence="3" id="KW-1003">Cell membrane</keyword>
<feature type="transmembrane region" description="Helical" evidence="10">
    <location>
        <begin position="142"/>
        <end position="168"/>
    </location>
</feature>
<dbReference type="InterPro" id="IPR052157">
    <property type="entry name" value="BCAA_transport_permease"/>
</dbReference>
<dbReference type="Proteomes" id="UP000294614">
    <property type="component" value="Unassembled WGS sequence"/>
</dbReference>
<evidence type="ECO:0000256" key="9">
    <source>
        <dbReference type="ARBA" id="ARBA00037998"/>
    </source>
</evidence>
<dbReference type="GO" id="GO:0015190">
    <property type="term" value="F:L-leucine transmembrane transporter activity"/>
    <property type="evidence" value="ECO:0007669"/>
    <property type="project" value="TreeGrafter"/>
</dbReference>
<dbReference type="PANTHER" id="PTHR11795:SF371">
    <property type="entry name" value="HIGH-AFFINITY BRANCHED-CHAIN AMINO ACID TRANSPORT SYSTEM PERMEASE PROTEIN LIVH"/>
    <property type="match status" value="1"/>
</dbReference>
<proteinExistence type="inferred from homology"/>
<feature type="transmembrane region" description="Helical" evidence="10">
    <location>
        <begin position="275"/>
        <end position="293"/>
    </location>
</feature>
<dbReference type="CDD" id="cd06582">
    <property type="entry name" value="TM_PBP1_LivH_like"/>
    <property type="match status" value="1"/>
</dbReference>
<evidence type="ECO:0000256" key="5">
    <source>
        <dbReference type="ARBA" id="ARBA00022692"/>
    </source>
</evidence>
<dbReference type="PANTHER" id="PTHR11795">
    <property type="entry name" value="BRANCHED-CHAIN AMINO ACID TRANSPORT SYSTEM PERMEASE PROTEIN LIVH"/>
    <property type="match status" value="1"/>
</dbReference>
<evidence type="ECO:0000256" key="2">
    <source>
        <dbReference type="ARBA" id="ARBA00022448"/>
    </source>
</evidence>
<keyword evidence="6" id="KW-0029">Amino-acid transport</keyword>
<dbReference type="AlphaFoldDB" id="A0A4R1K982"/>
<feature type="transmembrane region" description="Helical" evidence="10">
    <location>
        <begin position="99"/>
        <end position="122"/>
    </location>
</feature>
<dbReference type="GO" id="GO:0015188">
    <property type="term" value="F:L-isoleucine transmembrane transporter activity"/>
    <property type="evidence" value="ECO:0007669"/>
    <property type="project" value="TreeGrafter"/>
</dbReference>
<keyword evidence="5 10" id="KW-0812">Transmembrane</keyword>
<evidence type="ECO:0000256" key="7">
    <source>
        <dbReference type="ARBA" id="ARBA00022989"/>
    </source>
</evidence>
<evidence type="ECO:0000256" key="3">
    <source>
        <dbReference type="ARBA" id="ARBA00022475"/>
    </source>
</evidence>
<keyword evidence="12" id="KW-1185">Reference proteome</keyword>
<reference evidence="11 12" key="1">
    <citation type="submission" date="2019-03" db="EMBL/GenBank/DDBJ databases">
        <title>Genomic Encyclopedia of Type Strains, Phase IV (KMG-IV): sequencing the most valuable type-strain genomes for metagenomic binning, comparative biology and taxonomic classification.</title>
        <authorList>
            <person name="Goeker M."/>
        </authorList>
    </citation>
    <scope>NUCLEOTIDE SEQUENCE [LARGE SCALE GENOMIC DNA]</scope>
    <source>
        <strain evidence="11 12">DSM 24984</strain>
    </source>
</reference>
<feature type="transmembrane region" description="Helical" evidence="10">
    <location>
        <begin position="42"/>
        <end position="63"/>
    </location>
</feature>
<organism evidence="11 12">
    <name type="scientific">Seleniivibrio woodruffii</name>
    <dbReference type="NCBI Taxonomy" id="1078050"/>
    <lineage>
        <taxon>Bacteria</taxon>
        <taxon>Pseudomonadati</taxon>
        <taxon>Deferribacterota</taxon>
        <taxon>Deferribacteres</taxon>
        <taxon>Deferribacterales</taxon>
        <taxon>Geovibrionaceae</taxon>
        <taxon>Seleniivibrio</taxon>
    </lineage>
</organism>
<evidence type="ECO:0000256" key="6">
    <source>
        <dbReference type="ARBA" id="ARBA00022970"/>
    </source>
</evidence>
<dbReference type="Pfam" id="PF02653">
    <property type="entry name" value="BPD_transp_2"/>
    <property type="match status" value="1"/>
</dbReference>
<evidence type="ECO:0000256" key="1">
    <source>
        <dbReference type="ARBA" id="ARBA00004651"/>
    </source>
</evidence>
<evidence type="ECO:0000313" key="12">
    <source>
        <dbReference type="Proteomes" id="UP000294614"/>
    </source>
</evidence>
<accession>A0A4R1K982</accession>
<sequence length="301" mass="32224">MDIFLQQVVNGLIIGSIYALVALGYTMVYGVMKLINFAHGDLVAFSAYVGLMFYTQLIGMGIIPQSMVVVMVFVLTAIVAAAVALLVERVAYRPLRNASRLSAVVSALGASMMIQNGIMLIWGPNITIFPSDILPAASWTVYGITITFVQATMIIITLILMVSLTLFINYTKMGTAIRASAINQDVAKLMGINVNLIIMIIFVVGAILGSVGGLFIGMYYRGISFNLGWIYGLNAFIAAILGGIGNIPGSMVGGYLLGLFTALIAGYVSSTWAEAFTFILLILILIVRPKGILGERVAEKV</sequence>
<evidence type="ECO:0000256" key="10">
    <source>
        <dbReference type="SAM" id="Phobius"/>
    </source>
</evidence>
<comment type="subcellular location">
    <subcellularLocation>
        <location evidence="1">Cell membrane</location>
        <topology evidence="1">Multi-pass membrane protein</topology>
    </subcellularLocation>
</comment>
<evidence type="ECO:0000256" key="8">
    <source>
        <dbReference type="ARBA" id="ARBA00023136"/>
    </source>
</evidence>
<keyword evidence="4" id="KW-0997">Cell inner membrane</keyword>
<gene>
    <name evidence="11" type="ORF">C8D98_1783</name>
</gene>
<comment type="caution">
    <text evidence="11">The sequence shown here is derived from an EMBL/GenBank/DDBJ whole genome shotgun (WGS) entry which is preliminary data.</text>
</comment>
<dbReference type="GO" id="GO:0015808">
    <property type="term" value="P:L-alanine transport"/>
    <property type="evidence" value="ECO:0007669"/>
    <property type="project" value="TreeGrafter"/>
</dbReference>
<keyword evidence="8 10" id="KW-0472">Membrane</keyword>
<dbReference type="OrthoDB" id="9807115at2"/>
<dbReference type="RefSeq" id="WP_132873763.1">
    <property type="nucleotide sequence ID" value="NZ_JAJUHT010000001.1"/>
</dbReference>
<keyword evidence="7 10" id="KW-1133">Transmembrane helix</keyword>
<evidence type="ECO:0000313" key="11">
    <source>
        <dbReference type="EMBL" id="TCK60904.1"/>
    </source>
</evidence>
<comment type="similarity">
    <text evidence="9">Belongs to the binding-protein-dependent transport system permease family. LivHM subfamily.</text>
</comment>
<feature type="transmembrane region" description="Helical" evidence="10">
    <location>
        <begin position="69"/>
        <end position="87"/>
    </location>
</feature>
<evidence type="ECO:0000256" key="4">
    <source>
        <dbReference type="ARBA" id="ARBA00022519"/>
    </source>
</evidence>
<dbReference type="GO" id="GO:0005304">
    <property type="term" value="F:L-valine transmembrane transporter activity"/>
    <property type="evidence" value="ECO:0007669"/>
    <property type="project" value="TreeGrafter"/>
</dbReference>
<dbReference type="EMBL" id="SMGG01000004">
    <property type="protein sequence ID" value="TCK60904.1"/>
    <property type="molecule type" value="Genomic_DNA"/>
</dbReference>
<dbReference type="GO" id="GO:1903806">
    <property type="term" value="P:L-isoleucine import across plasma membrane"/>
    <property type="evidence" value="ECO:0007669"/>
    <property type="project" value="TreeGrafter"/>
</dbReference>
<feature type="transmembrane region" description="Helical" evidence="10">
    <location>
        <begin position="196"/>
        <end position="220"/>
    </location>
</feature>
<dbReference type="GO" id="GO:0015192">
    <property type="term" value="F:L-phenylalanine transmembrane transporter activity"/>
    <property type="evidence" value="ECO:0007669"/>
    <property type="project" value="TreeGrafter"/>
</dbReference>
<protein>
    <submittedName>
        <fullName evidence="11">Amino acid/amide ABC transporter membrane protein 1 (HAAT family)</fullName>
    </submittedName>
</protein>
<keyword evidence="2" id="KW-0813">Transport</keyword>